<sequence>MSNSDFSTPVLPLRRNVMKASSAPLSGPYILCQDDTLHVCTALMSLLVDRRTVDTFASVKPVSASTQHQTAVAIVGYDEPLTVLTEYPKPRITHPHEVIIKNRSIGINPVDWNCHQFRFGIYHFPWINGREGSGIVEEAGDEVREFEKGSKVFIVSTMYRDNRTSTFQEYVAMDSRLVWKLPESIGFNQGAGIGVGLATATVILLDSFNLDLAENSQQGKTLLIWGGATVVGLYLTQLAKYLGFKVIGIASSQSHAYLEELGAHSLIDRKLPLEKIMDRVLRTTTHVEFGVDCASKESTEKLVQILSAINGKNLKAKYASIVSSHELPSDGVEKREVRIKRFHEDIDFGHQIVRETSKLFETGKIKAVRTKVFRGGMRSVIDALNLLKNKGAQAERYIVELDN</sequence>
<dbReference type="GeneID" id="66127443"/>
<accession>A0AAN6I5G0</accession>
<dbReference type="InterPro" id="IPR013154">
    <property type="entry name" value="ADH-like_N"/>
</dbReference>
<name>A0AAN6I5G0_PICAN</name>
<dbReference type="InterPro" id="IPR047122">
    <property type="entry name" value="Trans-enoyl_RdTase-like"/>
</dbReference>
<dbReference type="Gene3D" id="3.40.50.720">
    <property type="entry name" value="NAD(P)-binding Rossmann-like Domain"/>
    <property type="match status" value="1"/>
</dbReference>
<evidence type="ECO:0000313" key="2">
    <source>
        <dbReference type="EMBL" id="KAG7818391.1"/>
    </source>
</evidence>
<dbReference type="PANTHER" id="PTHR45348:SF2">
    <property type="entry name" value="ZINC-TYPE ALCOHOL DEHYDROGENASE-LIKE PROTEIN C2E1P3.01"/>
    <property type="match status" value="1"/>
</dbReference>
<dbReference type="Gene3D" id="3.90.180.10">
    <property type="entry name" value="Medium-chain alcohol dehydrogenases, catalytic domain"/>
    <property type="match status" value="1"/>
</dbReference>
<dbReference type="InterPro" id="IPR036291">
    <property type="entry name" value="NAD(P)-bd_dom_sf"/>
</dbReference>
<feature type="domain" description="Enoyl reductase (ER)" evidence="1">
    <location>
        <begin position="76"/>
        <end position="399"/>
    </location>
</feature>
<dbReference type="PANTHER" id="PTHR45348">
    <property type="entry name" value="HYPOTHETICAL OXIDOREDUCTASE (EUROFUNG)"/>
    <property type="match status" value="1"/>
</dbReference>
<dbReference type="RefSeq" id="XP_043059645.1">
    <property type="nucleotide sequence ID" value="XM_043203974.1"/>
</dbReference>
<dbReference type="SUPFAM" id="SSF51735">
    <property type="entry name" value="NAD(P)-binding Rossmann-fold domains"/>
    <property type="match status" value="1"/>
</dbReference>
<evidence type="ECO:0000313" key="3">
    <source>
        <dbReference type="Proteomes" id="UP001196530"/>
    </source>
</evidence>
<dbReference type="SMART" id="SM00829">
    <property type="entry name" value="PKS_ER"/>
    <property type="match status" value="1"/>
</dbReference>
<protein>
    <recommendedName>
        <fullName evidence="1">Enoyl reductase (ER) domain-containing protein</fullName>
    </recommendedName>
</protein>
<dbReference type="GO" id="GO:0016651">
    <property type="term" value="F:oxidoreductase activity, acting on NAD(P)H"/>
    <property type="evidence" value="ECO:0007669"/>
    <property type="project" value="InterPro"/>
</dbReference>
<dbReference type="SUPFAM" id="SSF50129">
    <property type="entry name" value="GroES-like"/>
    <property type="match status" value="1"/>
</dbReference>
<dbReference type="InterPro" id="IPR020843">
    <property type="entry name" value="ER"/>
</dbReference>
<dbReference type="Proteomes" id="UP001196530">
    <property type="component" value="Unassembled WGS sequence"/>
</dbReference>
<comment type="caution">
    <text evidence="2">The sequence shown here is derived from an EMBL/GenBank/DDBJ whole genome shotgun (WGS) entry which is preliminary data.</text>
</comment>
<dbReference type="InterPro" id="IPR011032">
    <property type="entry name" value="GroES-like_sf"/>
</dbReference>
<reference evidence="2" key="1">
    <citation type="journal article" date="2021" name="G3 (Bethesda)">
        <title>Genomic diversity, chromosomal rearrangements, and interspecies hybridization in the ogataea polymorpha species complex.</title>
        <authorList>
            <person name="Hanson S.J."/>
            <person name="Cinneide E.O."/>
            <person name="Salzberg L.I."/>
            <person name="Wolfe K.H."/>
            <person name="McGowan J."/>
            <person name="Fitzpatrick D.A."/>
            <person name="Matlin K."/>
        </authorList>
    </citation>
    <scope>NUCLEOTIDE SEQUENCE</scope>
    <source>
        <strain evidence="2">61-244</strain>
    </source>
</reference>
<proteinExistence type="predicted"/>
<dbReference type="EMBL" id="JAHLUX010000006">
    <property type="protein sequence ID" value="KAG7818391.1"/>
    <property type="molecule type" value="Genomic_DNA"/>
</dbReference>
<gene>
    <name evidence="2" type="ORF">KL928_003392</name>
</gene>
<dbReference type="AlphaFoldDB" id="A0AAN6I5G0"/>
<dbReference type="Pfam" id="PF08240">
    <property type="entry name" value="ADH_N"/>
    <property type="match status" value="1"/>
</dbReference>
<organism evidence="2 3">
    <name type="scientific">Pichia angusta</name>
    <name type="common">Yeast</name>
    <name type="synonym">Hansenula polymorpha</name>
    <dbReference type="NCBI Taxonomy" id="870730"/>
    <lineage>
        <taxon>Eukaryota</taxon>
        <taxon>Fungi</taxon>
        <taxon>Dikarya</taxon>
        <taxon>Ascomycota</taxon>
        <taxon>Saccharomycotina</taxon>
        <taxon>Pichiomycetes</taxon>
        <taxon>Pichiales</taxon>
        <taxon>Pichiaceae</taxon>
        <taxon>Ogataea</taxon>
    </lineage>
</organism>
<dbReference type="CDD" id="cd08249">
    <property type="entry name" value="enoyl_reductase_like"/>
    <property type="match status" value="1"/>
</dbReference>
<evidence type="ECO:0000259" key="1">
    <source>
        <dbReference type="SMART" id="SM00829"/>
    </source>
</evidence>